<keyword evidence="5 10" id="KW-0810">Translation regulation</keyword>
<dbReference type="Gene3D" id="3.40.50.790">
    <property type="match status" value="1"/>
</dbReference>
<evidence type="ECO:0000256" key="10">
    <source>
        <dbReference type="HAMAP-Rule" id="MF_01318"/>
    </source>
</evidence>
<dbReference type="PANTHER" id="PTHR36427">
    <property type="entry name" value="54S RIBOSOMAL PROTEIN L1, MITOCHONDRIAL"/>
    <property type="match status" value="1"/>
</dbReference>
<evidence type="ECO:0000313" key="13">
    <source>
        <dbReference type="Proteomes" id="UP000315842"/>
    </source>
</evidence>
<dbReference type="GO" id="GO:0006412">
    <property type="term" value="P:translation"/>
    <property type="evidence" value="ECO:0007669"/>
    <property type="project" value="UniProtKB-UniRule"/>
</dbReference>
<keyword evidence="6 10" id="KW-0694">RNA-binding</keyword>
<keyword evidence="4 10" id="KW-0699">rRNA-binding</keyword>
<dbReference type="InterPro" id="IPR016095">
    <property type="entry name" value="Ribosomal_uL1_3-a/b-sand"/>
</dbReference>
<dbReference type="Gene3D" id="3.30.190.20">
    <property type="match status" value="1"/>
</dbReference>
<sequence>MRPVRPRLLTKEKQMPKHSKAYRAAVEKIEAGKVYSPLAAVRLAQETSVSKFDATVEVVFRLGVDPRKADQMVRGTVNLPHGTGKTARVIVFANGERAEQARAAGADEVGGDELIEKVAGGWTDFDAAVATPDLMGKVGRLGKVLGPRGLMPNPKTGTVTMDVAKAVADIKGGKIEFRVDRHANLHFIIGKTSFSDVSLVENYAAALDEILRLKPAASKGRYITKATISTTNGPGILLDQNKTRNLTAEDED</sequence>
<dbReference type="InterPro" id="IPR005878">
    <property type="entry name" value="Ribosom_uL1_bac-type"/>
</dbReference>
<proteinExistence type="inferred from homology"/>
<dbReference type="InterPro" id="IPR002143">
    <property type="entry name" value="Ribosomal_uL1"/>
</dbReference>
<comment type="function">
    <text evidence="10">Binds directly to 23S rRNA. The L1 stalk is quite mobile in the ribosome, and is involved in E site tRNA release.</text>
</comment>
<evidence type="ECO:0000313" key="12">
    <source>
        <dbReference type="EMBL" id="GEA82001.1"/>
    </source>
</evidence>
<name>A0A4Y3KC20_CELUD</name>
<evidence type="ECO:0000256" key="9">
    <source>
        <dbReference type="ARBA" id="ARBA00035241"/>
    </source>
</evidence>
<keyword evidence="7 10" id="KW-0689">Ribosomal protein</keyword>
<keyword evidence="2 10" id="KW-0678">Repressor</keyword>
<gene>
    <name evidence="10 12" type="primary">rplA</name>
    <name evidence="12" type="ORF">CUD01_24450</name>
</gene>
<dbReference type="GO" id="GO:0015934">
    <property type="term" value="C:large ribosomal subunit"/>
    <property type="evidence" value="ECO:0007669"/>
    <property type="project" value="InterPro"/>
</dbReference>
<dbReference type="HAMAP" id="MF_01318_B">
    <property type="entry name" value="Ribosomal_uL1_B"/>
    <property type="match status" value="1"/>
</dbReference>
<protein>
    <recommendedName>
        <fullName evidence="9 10">Large ribosomal subunit protein uL1</fullName>
    </recommendedName>
</protein>
<evidence type="ECO:0000256" key="8">
    <source>
        <dbReference type="ARBA" id="ARBA00023274"/>
    </source>
</evidence>
<dbReference type="Pfam" id="PF00687">
    <property type="entry name" value="Ribosomal_L1"/>
    <property type="match status" value="1"/>
</dbReference>
<comment type="caution">
    <text evidence="12">The sequence shown here is derived from an EMBL/GenBank/DDBJ whole genome shotgun (WGS) entry which is preliminary data.</text>
</comment>
<dbReference type="GO" id="GO:0003735">
    <property type="term" value="F:structural constituent of ribosome"/>
    <property type="evidence" value="ECO:0007669"/>
    <property type="project" value="InterPro"/>
</dbReference>
<dbReference type="NCBIfam" id="TIGR01169">
    <property type="entry name" value="rplA_bact"/>
    <property type="match status" value="1"/>
</dbReference>
<comment type="function">
    <text evidence="10">Protein L1 is also a translational repressor protein, it controls the translation of the L11 operon by binding to its mRNA.</text>
</comment>
<evidence type="ECO:0000256" key="3">
    <source>
        <dbReference type="ARBA" id="ARBA00022555"/>
    </source>
</evidence>
<evidence type="ECO:0000256" key="1">
    <source>
        <dbReference type="ARBA" id="ARBA00010531"/>
    </source>
</evidence>
<dbReference type="FunFam" id="3.40.50.790:FF:000001">
    <property type="entry name" value="50S ribosomal protein L1"/>
    <property type="match status" value="1"/>
</dbReference>
<comment type="similarity">
    <text evidence="1 10 11">Belongs to the universal ribosomal protein uL1 family.</text>
</comment>
<dbReference type="GO" id="GO:0019843">
    <property type="term" value="F:rRNA binding"/>
    <property type="evidence" value="ECO:0007669"/>
    <property type="project" value="UniProtKB-UniRule"/>
</dbReference>
<evidence type="ECO:0000256" key="2">
    <source>
        <dbReference type="ARBA" id="ARBA00022491"/>
    </source>
</evidence>
<dbReference type="GO" id="GO:0006417">
    <property type="term" value="P:regulation of translation"/>
    <property type="evidence" value="ECO:0007669"/>
    <property type="project" value="UniProtKB-KW"/>
</dbReference>
<organism evidence="12 13">
    <name type="scientific">Cellulomonas uda</name>
    <dbReference type="NCBI Taxonomy" id="1714"/>
    <lineage>
        <taxon>Bacteria</taxon>
        <taxon>Bacillati</taxon>
        <taxon>Actinomycetota</taxon>
        <taxon>Actinomycetes</taxon>
        <taxon>Micrococcales</taxon>
        <taxon>Cellulomonadaceae</taxon>
        <taxon>Cellulomonas</taxon>
    </lineage>
</organism>
<dbReference type="PANTHER" id="PTHR36427:SF3">
    <property type="entry name" value="LARGE RIBOSOMAL SUBUNIT PROTEIN UL1M"/>
    <property type="match status" value="1"/>
</dbReference>
<evidence type="ECO:0000256" key="4">
    <source>
        <dbReference type="ARBA" id="ARBA00022730"/>
    </source>
</evidence>
<dbReference type="SUPFAM" id="SSF56808">
    <property type="entry name" value="Ribosomal protein L1"/>
    <property type="match status" value="1"/>
</dbReference>
<dbReference type="EMBL" id="BJLP01000044">
    <property type="protein sequence ID" value="GEA82001.1"/>
    <property type="molecule type" value="Genomic_DNA"/>
</dbReference>
<dbReference type="PIRSF" id="PIRSF002155">
    <property type="entry name" value="Ribosomal_L1"/>
    <property type="match status" value="1"/>
</dbReference>
<dbReference type="InterPro" id="IPR028364">
    <property type="entry name" value="Ribosomal_uL1/biogenesis"/>
</dbReference>
<accession>A0A4Y3KC20</accession>
<evidence type="ECO:0000256" key="5">
    <source>
        <dbReference type="ARBA" id="ARBA00022845"/>
    </source>
</evidence>
<keyword evidence="13" id="KW-1185">Reference proteome</keyword>
<evidence type="ECO:0000256" key="7">
    <source>
        <dbReference type="ARBA" id="ARBA00022980"/>
    </source>
</evidence>
<dbReference type="InterPro" id="IPR023674">
    <property type="entry name" value="Ribosomal_uL1-like"/>
</dbReference>
<dbReference type="Proteomes" id="UP000315842">
    <property type="component" value="Unassembled WGS sequence"/>
</dbReference>
<keyword evidence="3 10" id="KW-0820">tRNA-binding</keyword>
<dbReference type="AlphaFoldDB" id="A0A4Y3KC20"/>
<evidence type="ECO:0000256" key="11">
    <source>
        <dbReference type="RuleBase" id="RU000659"/>
    </source>
</evidence>
<dbReference type="PROSITE" id="PS01199">
    <property type="entry name" value="RIBOSOMAL_L1"/>
    <property type="match status" value="1"/>
</dbReference>
<dbReference type="InterPro" id="IPR023673">
    <property type="entry name" value="Ribosomal_uL1_CS"/>
</dbReference>
<reference evidence="12 13" key="1">
    <citation type="submission" date="2019-06" db="EMBL/GenBank/DDBJ databases">
        <title>Whole genome shotgun sequence of Cellulomonas uda NBRC 3747.</title>
        <authorList>
            <person name="Hosoyama A."/>
            <person name="Uohara A."/>
            <person name="Ohji S."/>
            <person name="Ichikawa N."/>
        </authorList>
    </citation>
    <scope>NUCLEOTIDE SEQUENCE [LARGE SCALE GENOMIC DNA]</scope>
    <source>
        <strain evidence="12 13">NBRC 3747</strain>
    </source>
</reference>
<comment type="subunit">
    <text evidence="10">Part of the 50S ribosomal subunit.</text>
</comment>
<evidence type="ECO:0000256" key="6">
    <source>
        <dbReference type="ARBA" id="ARBA00022884"/>
    </source>
</evidence>
<dbReference type="CDD" id="cd00403">
    <property type="entry name" value="Ribosomal_L1"/>
    <property type="match status" value="1"/>
</dbReference>
<keyword evidence="8 10" id="KW-0687">Ribonucleoprotein</keyword>
<dbReference type="GO" id="GO:0000049">
    <property type="term" value="F:tRNA binding"/>
    <property type="evidence" value="ECO:0007669"/>
    <property type="project" value="UniProtKB-KW"/>
</dbReference>